<dbReference type="PANTHER" id="PTHR12161:SF5">
    <property type="entry name" value="IST1 HOMOLOG"/>
    <property type="match status" value="1"/>
</dbReference>
<feature type="compositionally biased region" description="Acidic residues" evidence="2">
    <location>
        <begin position="185"/>
        <end position="203"/>
    </location>
</feature>
<dbReference type="GO" id="GO:0015031">
    <property type="term" value="P:protein transport"/>
    <property type="evidence" value="ECO:0007669"/>
    <property type="project" value="InterPro"/>
</dbReference>
<comment type="similarity">
    <text evidence="1">Belongs to the IST1 family.</text>
</comment>
<dbReference type="PANTHER" id="PTHR12161">
    <property type="entry name" value="IST1 FAMILY MEMBER"/>
    <property type="match status" value="1"/>
</dbReference>
<accession>A0A6A6TZE9</accession>
<name>A0A6A6TZE9_9PEZI</name>
<dbReference type="InterPro" id="IPR005061">
    <property type="entry name" value="Ist1"/>
</dbReference>
<dbReference type="Gene3D" id="1.20.1260.60">
    <property type="entry name" value="Vacuolar protein sorting-associated protein Ist1"/>
    <property type="match status" value="1"/>
</dbReference>
<protein>
    <submittedName>
        <fullName evidence="3">DUF292-domain-containing protein</fullName>
    </submittedName>
</protein>
<evidence type="ECO:0000313" key="4">
    <source>
        <dbReference type="Proteomes" id="UP000799302"/>
    </source>
</evidence>
<dbReference type="FunFam" id="1.20.1260.60:FF:000002">
    <property type="entry name" value="Vacuolar protein sorting-associated protein IST1"/>
    <property type="match status" value="1"/>
</dbReference>
<sequence>MSIQRLRTLQAKQTAIAKSQRRAMADLLSTHKLESARIRVEAIIRSDITTELHEILELYCELLLARISLLDGPLLITNADNSTRIVGGKSGMAESEANVLDDGLDEAVRSIMYAAPRVEIKELQSARALLVEKMGKEYAVSASEAKGVPERVVKRVRVETPKKELVDAYLREIGRTYGVRFPGDPETDDEVDEDEAEADDAGDEEGKADGGDDDGEAGGGKKVSTLEREDLARATPPRDLGETRSPLRIAPPSPSTENPGPTVKLPGGAAPKPVAKRKKSASTEAPKTTTGTTPKPKAKDKADGPGGQIPDVDELTKRFAALKRK</sequence>
<dbReference type="InterPro" id="IPR042277">
    <property type="entry name" value="IST1-like"/>
</dbReference>
<keyword evidence="4" id="KW-1185">Reference proteome</keyword>
<dbReference type="Proteomes" id="UP000799302">
    <property type="component" value="Unassembled WGS sequence"/>
</dbReference>
<dbReference type="Pfam" id="PF03398">
    <property type="entry name" value="Ist1"/>
    <property type="match status" value="1"/>
</dbReference>
<gene>
    <name evidence="3" type="ORF">BT63DRAFT_429442</name>
</gene>
<dbReference type="EMBL" id="MU004242">
    <property type="protein sequence ID" value="KAF2664691.1"/>
    <property type="molecule type" value="Genomic_DNA"/>
</dbReference>
<proteinExistence type="inferred from homology"/>
<evidence type="ECO:0000256" key="1">
    <source>
        <dbReference type="ARBA" id="ARBA00005536"/>
    </source>
</evidence>
<organism evidence="3 4">
    <name type="scientific">Microthyrium microscopicum</name>
    <dbReference type="NCBI Taxonomy" id="703497"/>
    <lineage>
        <taxon>Eukaryota</taxon>
        <taxon>Fungi</taxon>
        <taxon>Dikarya</taxon>
        <taxon>Ascomycota</taxon>
        <taxon>Pezizomycotina</taxon>
        <taxon>Dothideomycetes</taxon>
        <taxon>Dothideomycetes incertae sedis</taxon>
        <taxon>Microthyriales</taxon>
        <taxon>Microthyriaceae</taxon>
        <taxon>Microthyrium</taxon>
    </lineage>
</organism>
<reference evidence="3" key="1">
    <citation type="journal article" date="2020" name="Stud. Mycol.">
        <title>101 Dothideomycetes genomes: a test case for predicting lifestyles and emergence of pathogens.</title>
        <authorList>
            <person name="Haridas S."/>
            <person name="Albert R."/>
            <person name="Binder M."/>
            <person name="Bloem J."/>
            <person name="Labutti K."/>
            <person name="Salamov A."/>
            <person name="Andreopoulos B."/>
            <person name="Baker S."/>
            <person name="Barry K."/>
            <person name="Bills G."/>
            <person name="Bluhm B."/>
            <person name="Cannon C."/>
            <person name="Castanera R."/>
            <person name="Culley D."/>
            <person name="Daum C."/>
            <person name="Ezra D."/>
            <person name="Gonzalez J."/>
            <person name="Henrissat B."/>
            <person name="Kuo A."/>
            <person name="Liang C."/>
            <person name="Lipzen A."/>
            <person name="Lutzoni F."/>
            <person name="Magnuson J."/>
            <person name="Mondo S."/>
            <person name="Nolan M."/>
            <person name="Ohm R."/>
            <person name="Pangilinan J."/>
            <person name="Park H.-J."/>
            <person name="Ramirez L."/>
            <person name="Alfaro M."/>
            <person name="Sun H."/>
            <person name="Tritt A."/>
            <person name="Yoshinaga Y."/>
            <person name="Zwiers L.-H."/>
            <person name="Turgeon B."/>
            <person name="Goodwin S."/>
            <person name="Spatafora J."/>
            <person name="Crous P."/>
            <person name="Grigoriev I."/>
        </authorList>
    </citation>
    <scope>NUCLEOTIDE SEQUENCE</scope>
    <source>
        <strain evidence="3">CBS 115976</strain>
    </source>
</reference>
<feature type="region of interest" description="Disordered" evidence="2">
    <location>
        <begin position="178"/>
        <end position="313"/>
    </location>
</feature>
<dbReference type="AlphaFoldDB" id="A0A6A6TZE9"/>
<feature type="compositionally biased region" description="Low complexity" evidence="2">
    <location>
        <begin position="285"/>
        <end position="295"/>
    </location>
</feature>
<dbReference type="OrthoDB" id="29853at2759"/>
<evidence type="ECO:0000256" key="2">
    <source>
        <dbReference type="SAM" id="MobiDB-lite"/>
    </source>
</evidence>
<evidence type="ECO:0000313" key="3">
    <source>
        <dbReference type="EMBL" id="KAF2664691.1"/>
    </source>
</evidence>